<comment type="caution">
    <text evidence="2">The sequence shown here is derived from an EMBL/GenBank/DDBJ whole genome shotgun (WGS) entry which is preliminary data.</text>
</comment>
<dbReference type="Proteomes" id="UP000053881">
    <property type="component" value="Unassembled WGS sequence"/>
</dbReference>
<feature type="compositionally biased region" description="Basic and acidic residues" evidence="1">
    <location>
        <begin position="154"/>
        <end position="177"/>
    </location>
</feature>
<sequence>MAKNLRGDEMDKDFSQTMAAGIKEQRTENRMKEQQRILEKEHKPTETTTENVARFFHEKGAHQGTKGVVASLEKAGLDSVSMEEMEAQYARMQTQFEKGQLRGDFADEFANGIKQQRIQDAHYDSHERVFANGRPDFVTHDTNEFSEPSIVKSASEEKDIELKSLFDQEPPKQKDSVDAPSMDNGYVSQPNIVNDNPPNSNPIDNPIDTVEHDMEI</sequence>
<reference evidence="2 3" key="1">
    <citation type="submission" date="2015-06" db="EMBL/GenBank/DDBJ databases">
        <title>Genome sequencing project of Bacillus galactosidilyticus PL133.</title>
        <authorList>
            <person name="Gaiero J."/>
            <person name="Nicol R."/>
            <person name="Habash M."/>
        </authorList>
    </citation>
    <scope>NUCLEOTIDE SEQUENCE [LARGE SCALE GENOMIC DNA]</scope>
    <source>
        <strain evidence="2 3">PL133</strain>
    </source>
</reference>
<feature type="compositionally biased region" description="Basic and acidic residues" evidence="1">
    <location>
        <begin position="23"/>
        <end position="45"/>
    </location>
</feature>
<evidence type="ECO:0000313" key="3">
    <source>
        <dbReference type="Proteomes" id="UP000053881"/>
    </source>
</evidence>
<protein>
    <submittedName>
        <fullName evidence="2">Uncharacterized protein</fullName>
    </submittedName>
</protein>
<evidence type="ECO:0000256" key="1">
    <source>
        <dbReference type="SAM" id="MobiDB-lite"/>
    </source>
</evidence>
<accession>A0A0Q9Y7J1</accession>
<evidence type="ECO:0000313" key="2">
    <source>
        <dbReference type="EMBL" id="KRG16843.1"/>
    </source>
</evidence>
<dbReference type="AlphaFoldDB" id="A0A0Q9Y7J1"/>
<organism evidence="2 3">
    <name type="scientific">Lederbergia galactosidilytica</name>
    <dbReference type="NCBI Taxonomy" id="217031"/>
    <lineage>
        <taxon>Bacteria</taxon>
        <taxon>Bacillati</taxon>
        <taxon>Bacillota</taxon>
        <taxon>Bacilli</taxon>
        <taxon>Bacillales</taxon>
        <taxon>Bacillaceae</taxon>
        <taxon>Lederbergia</taxon>
    </lineage>
</organism>
<feature type="compositionally biased region" description="Basic and acidic residues" evidence="1">
    <location>
        <begin position="1"/>
        <end position="14"/>
    </location>
</feature>
<gene>
    <name evidence="2" type="ORF">ACA29_02885</name>
</gene>
<name>A0A0Q9Y7J1_9BACI</name>
<feature type="compositionally biased region" description="Low complexity" evidence="1">
    <location>
        <begin position="190"/>
        <end position="208"/>
    </location>
</feature>
<feature type="region of interest" description="Disordered" evidence="1">
    <location>
        <begin position="135"/>
        <end position="216"/>
    </location>
</feature>
<dbReference type="EMBL" id="LGPB01000026">
    <property type="protein sequence ID" value="KRG16843.1"/>
    <property type="molecule type" value="Genomic_DNA"/>
</dbReference>
<feature type="region of interest" description="Disordered" evidence="1">
    <location>
        <begin position="1"/>
        <end position="49"/>
    </location>
</feature>
<dbReference type="PATRIC" id="fig|217031.4.peg.963"/>
<proteinExistence type="predicted"/>